<feature type="domain" description="Multidrug resistance protein MdtA-like alpha-helical hairpin" evidence="4">
    <location>
        <begin position="120"/>
        <end position="189"/>
    </location>
</feature>
<keyword evidence="9" id="KW-1185">Reference proteome</keyword>
<dbReference type="Pfam" id="PF25967">
    <property type="entry name" value="RND-MFP_C"/>
    <property type="match status" value="1"/>
</dbReference>
<dbReference type="AlphaFoldDB" id="A0A4Q2R8D2"/>
<dbReference type="Gene3D" id="2.40.50.100">
    <property type="match status" value="1"/>
</dbReference>
<evidence type="ECO:0000259" key="7">
    <source>
        <dbReference type="Pfam" id="PF25967"/>
    </source>
</evidence>
<comment type="caution">
    <text evidence="8">The sequence shown here is derived from an EMBL/GenBank/DDBJ whole genome shotgun (WGS) entry which is preliminary data.</text>
</comment>
<feature type="domain" description="Multidrug resistance protein MdtA-like beta-barrel" evidence="6">
    <location>
        <begin position="225"/>
        <end position="306"/>
    </location>
</feature>
<dbReference type="InterPro" id="IPR058625">
    <property type="entry name" value="MdtA-like_BSH"/>
</dbReference>
<dbReference type="GO" id="GO:0022857">
    <property type="term" value="F:transmembrane transporter activity"/>
    <property type="evidence" value="ECO:0007669"/>
    <property type="project" value="InterPro"/>
</dbReference>
<sequence length="390" mass="40994">MRFRNLPLGAVALAVAAALAYRADPTLVDRLPFLHAAGATPAAAQTAPPPFVMPVPVARVVKRTIPVVLDYAARTEAVRGIALQAKVSAYVVEQRVPDGTDVKAGDLLYRLDPRDFQVALDQANAAIERDQASLDYQTASFNRGDALSKSGYLAKDSLDQRSSGLRQAEAALVADRAAQRAAQLNLAYTEIRAPFPGRLGRNQAAIGTLAGAGTTVLNTLVQIDPVYVTFNPGETDLVELQKARRAGTVSVDVSVPGEAVPDHKGELSFVDNSVDRATGTVVARATIANADLSLLPGQYVRVRVHLRDQPDALLVPQVAVGSSQLGKYVMVAGEGDKVEQRPVVLGPSEGALVAVLKGVGESDRVITGNLQKIGPGMPVKPLEEGGAPPS</sequence>
<evidence type="ECO:0000259" key="4">
    <source>
        <dbReference type="Pfam" id="PF25876"/>
    </source>
</evidence>
<dbReference type="Gene3D" id="2.40.30.170">
    <property type="match status" value="1"/>
</dbReference>
<reference evidence="8 9" key="1">
    <citation type="submission" date="2018-09" db="EMBL/GenBank/DDBJ databases">
        <authorList>
            <person name="Grouzdev D.S."/>
            <person name="Krutkina M.S."/>
        </authorList>
    </citation>
    <scope>NUCLEOTIDE SEQUENCE [LARGE SCALE GENOMIC DNA]</scope>
    <source>
        <strain evidence="8 9">RmlP001</strain>
    </source>
</reference>
<feature type="domain" description="Multidrug resistance protein MdtA-like C-terminal permuted SH3" evidence="7">
    <location>
        <begin position="311"/>
        <end position="372"/>
    </location>
</feature>
<feature type="chain" id="PRO_5020187178" evidence="3">
    <location>
        <begin position="24"/>
        <end position="390"/>
    </location>
</feature>
<evidence type="ECO:0000313" key="9">
    <source>
        <dbReference type="Proteomes" id="UP000289411"/>
    </source>
</evidence>
<proteinExistence type="inferred from homology"/>
<dbReference type="Proteomes" id="UP000289411">
    <property type="component" value="Unassembled WGS sequence"/>
</dbReference>
<comment type="similarity">
    <text evidence="2">Belongs to the membrane fusion protein (MFP) (TC 8.A.1) family.</text>
</comment>
<evidence type="ECO:0000313" key="8">
    <source>
        <dbReference type="EMBL" id="RYB02013.1"/>
    </source>
</evidence>
<dbReference type="InterPro" id="IPR006143">
    <property type="entry name" value="RND_pump_MFP"/>
</dbReference>
<keyword evidence="3" id="KW-0732">Signal</keyword>
<dbReference type="Gene3D" id="2.40.420.20">
    <property type="match status" value="1"/>
</dbReference>
<evidence type="ECO:0000256" key="2">
    <source>
        <dbReference type="ARBA" id="ARBA00009477"/>
    </source>
</evidence>
<dbReference type="GO" id="GO:0046677">
    <property type="term" value="P:response to antibiotic"/>
    <property type="evidence" value="ECO:0007669"/>
    <property type="project" value="TreeGrafter"/>
</dbReference>
<dbReference type="SUPFAM" id="SSF111369">
    <property type="entry name" value="HlyD-like secretion proteins"/>
    <property type="match status" value="1"/>
</dbReference>
<dbReference type="PANTHER" id="PTHR30158">
    <property type="entry name" value="ACRA/E-RELATED COMPONENT OF DRUG EFFLUX TRANSPORTER"/>
    <property type="match status" value="1"/>
</dbReference>
<dbReference type="InterPro" id="IPR058627">
    <property type="entry name" value="MdtA-like_C"/>
</dbReference>
<gene>
    <name evidence="8" type="ORF">D3272_22865</name>
</gene>
<evidence type="ECO:0000256" key="3">
    <source>
        <dbReference type="SAM" id="SignalP"/>
    </source>
</evidence>
<evidence type="ECO:0000256" key="1">
    <source>
        <dbReference type="ARBA" id="ARBA00004196"/>
    </source>
</evidence>
<dbReference type="InterPro" id="IPR058624">
    <property type="entry name" value="MdtA-like_HH"/>
</dbReference>
<comment type="subcellular location">
    <subcellularLocation>
        <location evidence="1">Cell envelope</location>
    </subcellularLocation>
</comment>
<dbReference type="RefSeq" id="WP_129221533.1">
    <property type="nucleotide sequence ID" value="NZ_QYBC01000024.1"/>
</dbReference>
<dbReference type="GO" id="GO:0030313">
    <property type="term" value="C:cell envelope"/>
    <property type="evidence" value="ECO:0007669"/>
    <property type="project" value="UniProtKB-SubCell"/>
</dbReference>
<protein>
    <submittedName>
        <fullName evidence="8">Efflux RND transporter periplasmic adaptor subunit</fullName>
    </submittedName>
</protein>
<dbReference type="Pfam" id="PF25917">
    <property type="entry name" value="BSH_RND"/>
    <property type="match status" value="1"/>
</dbReference>
<dbReference type="Gene3D" id="1.10.287.470">
    <property type="entry name" value="Helix hairpin bin"/>
    <property type="match status" value="1"/>
</dbReference>
<dbReference type="Pfam" id="PF25944">
    <property type="entry name" value="Beta-barrel_RND"/>
    <property type="match status" value="1"/>
</dbReference>
<dbReference type="EMBL" id="QYBC01000024">
    <property type="protein sequence ID" value="RYB02013.1"/>
    <property type="molecule type" value="Genomic_DNA"/>
</dbReference>
<feature type="signal peptide" evidence="3">
    <location>
        <begin position="1"/>
        <end position="23"/>
    </location>
</feature>
<dbReference type="GO" id="GO:0005886">
    <property type="term" value="C:plasma membrane"/>
    <property type="evidence" value="ECO:0007669"/>
    <property type="project" value="TreeGrafter"/>
</dbReference>
<name>A0A4Q2R8D2_9HYPH</name>
<dbReference type="PANTHER" id="PTHR30158:SF24">
    <property type="entry name" value="HLYD FAMILY SECRETION PROTEIN"/>
    <property type="match status" value="1"/>
</dbReference>
<accession>A0A4Q2R8D2</accession>
<feature type="domain" description="Multidrug resistance protein MdtA-like barrel-sandwich hybrid" evidence="5">
    <location>
        <begin position="82"/>
        <end position="221"/>
    </location>
</feature>
<organism evidence="8 9">
    <name type="scientific">Lichenibacterium ramalinae</name>
    <dbReference type="NCBI Taxonomy" id="2316527"/>
    <lineage>
        <taxon>Bacteria</taxon>
        <taxon>Pseudomonadati</taxon>
        <taxon>Pseudomonadota</taxon>
        <taxon>Alphaproteobacteria</taxon>
        <taxon>Hyphomicrobiales</taxon>
        <taxon>Lichenihabitantaceae</taxon>
        <taxon>Lichenibacterium</taxon>
    </lineage>
</organism>
<dbReference type="OrthoDB" id="9816569at2"/>
<dbReference type="NCBIfam" id="TIGR01730">
    <property type="entry name" value="RND_mfp"/>
    <property type="match status" value="1"/>
</dbReference>
<dbReference type="Pfam" id="PF25876">
    <property type="entry name" value="HH_MFP_RND"/>
    <property type="match status" value="1"/>
</dbReference>
<evidence type="ECO:0000259" key="5">
    <source>
        <dbReference type="Pfam" id="PF25917"/>
    </source>
</evidence>
<reference evidence="8 9" key="2">
    <citation type="submission" date="2019-02" db="EMBL/GenBank/DDBJ databases">
        <title>'Lichenibacterium ramalinii' gen. nov. sp. nov., 'Lichenibacterium minor' gen. nov. sp. nov.</title>
        <authorList>
            <person name="Pankratov T."/>
        </authorList>
    </citation>
    <scope>NUCLEOTIDE SEQUENCE [LARGE SCALE GENOMIC DNA]</scope>
    <source>
        <strain evidence="8 9">RmlP001</strain>
    </source>
</reference>
<dbReference type="InterPro" id="IPR058626">
    <property type="entry name" value="MdtA-like_b-barrel"/>
</dbReference>
<evidence type="ECO:0000259" key="6">
    <source>
        <dbReference type="Pfam" id="PF25944"/>
    </source>
</evidence>